<dbReference type="RefSeq" id="WP_015905533.1">
    <property type="nucleotide sequence ID" value="NC_012108.1"/>
</dbReference>
<protein>
    <recommendedName>
        <fullName evidence="9">Flagellar M-ring protein</fullName>
    </recommendedName>
</protein>
<reference evidence="13 14" key="1">
    <citation type="journal article" date="2009" name="Environ. Microbiol.">
        <title>Genome sequence of Desulfobacterium autotrophicum HRM2, a marine sulfate reducer oxidizing organic carbon completely to carbon dioxide.</title>
        <authorList>
            <person name="Strittmatter A.W."/>
            <person name="Liesegang H."/>
            <person name="Rabus R."/>
            <person name="Decker I."/>
            <person name="Amann J."/>
            <person name="Andres S."/>
            <person name="Henne A."/>
            <person name="Fricke W.F."/>
            <person name="Martinez-Arias R."/>
            <person name="Bartels D."/>
            <person name="Goesmann A."/>
            <person name="Krause L."/>
            <person name="Puehler A."/>
            <person name="Klenk H.P."/>
            <person name="Richter M."/>
            <person name="Schuler M."/>
            <person name="Gloeckner F.O."/>
            <person name="Meyerdierks A."/>
            <person name="Gottschalk G."/>
            <person name="Amann R."/>
        </authorList>
    </citation>
    <scope>NUCLEOTIDE SEQUENCE [LARGE SCALE GENOMIC DNA]</scope>
    <source>
        <strain evidence="14">ATCC 43914 / DSM 3382 / HRM2</strain>
    </source>
</reference>
<evidence type="ECO:0000256" key="8">
    <source>
        <dbReference type="ARBA" id="ARBA00023143"/>
    </source>
</evidence>
<dbReference type="Proteomes" id="UP000000442">
    <property type="component" value="Chromosome"/>
</dbReference>
<dbReference type="PANTHER" id="PTHR30046">
    <property type="entry name" value="FLAGELLAR M-RING PROTEIN"/>
    <property type="match status" value="1"/>
</dbReference>
<dbReference type="KEGG" id="dat:HRM2_37290"/>
<dbReference type="EMBL" id="CP001087">
    <property type="protein sequence ID" value="ACN16787.1"/>
    <property type="molecule type" value="Genomic_DNA"/>
</dbReference>
<dbReference type="PANTHER" id="PTHR30046:SF0">
    <property type="entry name" value="FLAGELLAR M-RING PROTEIN"/>
    <property type="match status" value="1"/>
</dbReference>
<dbReference type="GO" id="GO:0005886">
    <property type="term" value="C:plasma membrane"/>
    <property type="evidence" value="ECO:0007669"/>
    <property type="project" value="UniProtKB-SubCell"/>
</dbReference>
<dbReference type="Pfam" id="PF01514">
    <property type="entry name" value="YscJ_FliF"/>
    <property type="match status" value="1"/>
</dbReference>
<proteinExistence type="inferred from homology"/>
<evidence type="ECO:0000256" key="5">
    <source>
        <dbReference type="ARBA" id="ARBA00022692"/>
    </source>
</evidence>
<evidence type="ECO:0000313" key="14">
    <source>
        <dbReference type="Proteomes" id="UP000000442"/>
    </source>
</evidence>
<keyword evidence="5 10" id="KW-0812">Transmembrane</keyword>
<comment type="similarity">
    <text evidence="3 9">Belongs to the FliF family.</text>
</comment>
<dbReference type="GO" id="GO:0003774">
    <property type="term" value="F:cytoskeletal motor activity"/>
    <property type="evidence" value="ECO:0007669"/>
    <property type="project" value="InterPro"/>
</dbReference>
<dbReference type="InterPro" id="IPR043427">
    <property type="entry name" value="YscJ/FliF"/>
</dbReference>
<sequence length="571" mass="63950">MNPLVEQTINLYKEMPLARKILMGVVVLAMFGGFAAMFIWANKTEYKSAYSGLNQEDAAAIVDRLKTAKTPYRIEAGGATIMVPADQVYDVRLSMAKDGIPKGSGVGFEIFDKTDFGTTEFVQKINRRRAIQGELARTIRAFDEVKDARVMIVFPKDSVFVEETKKPSASILLELKSDLSEDKVAAVAHLVASAIEDLTPKLVTIVDTTGRILFEGKSEEEKAKIDARNLADSQYKYKMRYETTLAERIQTMLERIVGKDKAIVRVTAEMDFSTSNTNEEIYDPFERETTFVRSKQILAETGQTRQDSAGIPSSVNPVVPPGGTADASAMEMTDKKNDTINYELSRRTRQTIKPMAVVQRVSVAAVVDGKYEFKTDDSGNRSKTYVPRSQVEMQQFSDIVVKAMGFNETRQDQVSMECFPFASIDELGVVEPELTGWRAVQKAYGRTIANILLVILLFLFVIRPIIKTFQGIQSTVEKETLPGGGIDIIEDGTEPQPLAFVDMDADEQRTFLDEMDKEARDAYIDKMNSEERAAYMNNIKIPEKAAYYARKDVIKATNIIKVWLSEVEEES</sequence>
<dbReference type="InterPro" id="IPR045851">
    <property type="entry name" value="AMP-bd_C_sf"/>
</dbReference>
<evidence type="ECO:0000256" key="2">
    <source>
        <dbReference type="ARBA" id="ARBA00004651"/>
    </source>
</evidence>
<feature type="domain" description="Flagellar M-ring N-terminal" evidence="11">
    <location>
        <begin position="42"/>
        <end position="214"/>
    </location>
</feature>
<keyword evidence="8 9" id="KW-0975">Bacterial flagellum</keyword>
<evidence type="ECO:0000256" key="9">
    <source>
        <dbReference type="PIRNR" id="PIRNR004862"/>
    </source>
</evidence>
<dbReference type="NCBIfam" id="TIGR00206">
    <property type="entry name" value="fliF"/>
    <property type="match status" value="1"/>
</dbReference>
<dbReference type="OrthoDB" id="9807026at2"/>
<keyword evidence="7 10" id="KW-0472">Membrane</keyword>
<dbReference type="PRINTS" id="PR01009">
    <property type="entry name" value="FLGMRINGFLIF"/>
</dbReference>
<evidence type="ECO:0000256" key="10">
    <source>
        <dbReference type="SAM" id="Phobius"/>
    </source>
</evidence>
<comment type="subcellular location">
    <subcellularLocation>
        <location evidence="1 9">Bacterial flagellum basal body</location>
    </subcellularLocation>
    <subcellularLocation>
        <location evidence="2">Cell membrane</location>
        <topology evidence="2">Multi-pass membrane protein</topology>
    </subcellularLocation>
</comment>
<name>C0QAK4_DESAH</name>
<evidence type="ECO:0000256" key="1">
    <source>
        <dbReference type="ARBA" id="ARBA00004117"/>
    </source>
</evidence>
<dbReference type="GO" id="GO:0009431">
    <property type="term" value="C:bacterial-type flagellum basal body, MS ring"/>
    <property type="evidence" value="ECO:0007669"/>
    <property type="project" value="InterPro"/>
</dbReference>
<dbReference type="STRING" id="177437.HRM2_37290"/>
<keyword evidence="4" id="KW-1003">Cell membrane</keyword>
<dbReference type="InterPro" id="IPR000067">
    <property type="entry name" value="FlgMring_FliF"/>
</dbReference>
<feature type="transmembrane region" description="Helical" evidence="10">
    <location>
        <begin position="21"/>
        <end position="41"/>
    </location>
</feature>
<dbReference type="HOGENOM" id="CLU_028108_4_1_7"/>
<feature type="domain" description="Flagellar M-ring C-terminal" evidence="12">
    <location>
        <begin position="253"/>
        <end position="421"/>
    </location>
</feature>
<feature type="transmembrane region" description="Helical" evidence="10">
    <location>
        <begin position="448"/>
        <end position="466"/>
    </location>
</feature>
<gene>
    <name evidence="13" type="primary">fliF</name>
    <name evidence="13" type="ordered locus">HRM2_37290</name>
</gene>
<dbReference type="Pfam" id="PF08345">
    <property type="entry name" value="YscJ_FliF_C"/>
    <property type="match status" value="1"/>
</dbReference>
<dbReference type="eggNOG" id="COG1766">
    <property type="taxonomic scope" value="Bacteria"/>
</dbReference>
<evidence type="ECO:0000259" key="11">
    <source>
        <dbReference type="Pfam" id="PF01514"/>
    </source>
</evidence>
<dbReference type="PIRSF" id="PIRSF004862">
    <property type="entry name" value="FliF"/>
    <property type="match status" value="1"/>
</dbReference>
<keyword evidence="14" id="KW-1185">Reference proteome</keyword>
<organism evidence="13 14">
    <name type="scientific">Desulforapulum autotrophicum (strain ATCC 43914 / DSM 3382 / VKM B-1955 / HRM2)</name>
    <name type="common">Desulfobacterium autotrophicum</name>
    <dbReference type="NCBI Taxonomy" id="177437"/>
    <lineage>
        <taxon>Bacteria</taxon>
        <taxon>Pseudomonadati</taxon>
        <taxon>Thermodesulfobacteriota</taxon>
        <taxon>Desulfobacteria</taxon>
        <taxon>Desulfobacterales</taxon>
        <taxon>Desulfobacteraceae</taxon>
        <taxon>Desulforapulum</taxon>
    </lineage>
</organism>
<dbReference type="Gene3D" id="3.30.300.30">
    <property type="match status" value="1"/>
</dbReference>
<dbReference type="AlphaFoldDB" id="C0QAK4"/>
<accession>C0QAK4</accession>
<comment type="function">
    <text evidence="9">The M ring may be actively involved in energy transduction.</text>
</comment>
<evidence type="ECO:0000256" key="7">
    <source>
        <dbReference type="ARBA" id="ARBA00023136"/>
    </source>
</evidence>
<keyword evidence="6 10" id="KW-1133">Transmembrane helix</keyword>
<evidence type="ECO:0000256" key="4">
    <source>
        <dbReference type="ARBA" id="ARBA00022475"/>
    </source>
</evidence>
<dbReference type="GO" id="GO:0071973">
    <property type="term" value="P:bacterial-type flagellum-dependent cell motility"/>
    <property type="evidence" value="ECO:0007669"/>
    <property type="project" value="InterPro"/>
</dbReference>
<evidence type="ECO:0000313" key="13">
    <source>
        <dbReference type="EMBL" id="ACN16787.1"/>
    </source>
</evidence>
<dbReference type="InterPro" id="IPR006182">
    <property type="entry name" value="FliF_N_dom"/>
</dbReference>
<dbReference type="InterPro" id="IPR013556">
    <property type="entry name" value="Flag_M-ring_C"/>
</dbReference>
<evidence type="ECO:0000256" key="6">
    <source>
        <dbReference type="ARBA" id="ARBA00022989"/>
    </source>
</evidence>
<evidence type="ECO:0000256" key="3">
    <source>
        <dbReference type="ARBA" id="ARBA00007971"/>
    </source>
</evidence>
<evidence type="ECO:0000259" key="12">
    <source>
        <dbReference type="Pfam" id="PF08345"/>
    </source>
</evidence>